<feature type="transmembrane region" description="Helical" evidence="6">
    <location>
        <begin position="49"/>
        <end position="67"/>
    </location>
</feature>
<dbReference type="AlphaFoldDB" id="A0A0K1ITC2"/>
<proteinExistence type="predicted"/>
<dbReference type="EMBL" id="CP063205">
    <property type="protein sequence ID" value="QOS11683.1"/>
    <property type="molecule type" value="Genomic_DNA"/>
</dbReference>
<dbReference type="GeneID" id="59459196"/>
<gene>
    <name evidence="7" type="ORF">ABY42_07395</name>
    <name evidence="8" type="ORF">HfgLR_07705</name>
</gene>
<keyword evidence="5 6" id="KW-0472">Membrane</keyword>
<dbReference type="PANTHER" id="PTHR30250">
    <property type="entry name" value="PST FAMILY PREDICTED COLANIC ACID TRANSPORTER"/>
    <property type="match status" value="1"/>
</dbReference>
<feature type="transmembrane region" description="Helical" evidence="6">
    <location>
        <begin position="79"/>
        <end position="103"/>
    </location>
</feature>
<evidence type="ECO:0000313" key="7">
    <source>
        <dbReference type="EMBL" id="AKU07575.1"/>
    </source>
</evidence>
<evidence type="ECO:0000256" key="3">
    <source>
        <dbReference type="ARBA" id="ARBA00022692"/>
    </source>
</evidence>
<dbReference type="PANTHER" id="PTHR30250:SF11">
    <property type="entry name" value="O-ANTIGEN TRANSPORTER-RELATED"/>
    <property type="match status" value="1"/>
</dbReference>
<evidence type="ECO:0000256" key="6">
    <source>
        <dbReference type="SAM" id="Phobius"/>
    </source>
</evidence>
<evidence type="ECO:0000256" key="4">
    <source>
        <dbReference type="ARBA" id="ARBA00022989"/>
    </source>
</evidence>
<accession>A0A0K1ITC2</accession>
<reference evidence="7" key="2">
    <citation type="submission" date="2015-06" db="EMBL/GenBank/DDBJ databases">
        <authorList>
            <person name="Hoefler B.C."/>
            <person name="Straight P.D."/>
        </authorList>
    </citation>
    <scope>NUCLEOTIDE SEQUENCE [LARGE SCALE GENOMIC DNA]</scope>
    <source>
        <strain evidence="7">ARA6</strain>
    </source>
</reference>
<keyword evidence="3 6" id="KW-0812">Transmembrane</keyword>
<evidence type="ECO:0000313" key="9">
    <source>
        <dbReference type="Proteomes" id="UP000066124"/>
    </source>
</evidence>
<evidence type="ECO:0000256" key="2">
    <source>
        <dbReference type="ARBA" id="ARBA00022475"/>
    </source>
</evidence>
<reference evidence="8" key="3">
    <citation type="journal article" date="2021" name="Front. Microbiol.">
        <title>Cellular and Genomic Properties of Haloferax gibbonsii LR2-5, the Host of Euryarchaeal Virus HFTV1.</title>
        <authorList>
            <person name="Tittes C."/>
            <person name="Schwarzer S."/>
            <person name="Pfeiffer F."/>
            <person name="Dyall-Smith M."/>
            <person name="Rodriguez-Franco M."/>
            <person name="Oksanen H.M."/>
            <person name="Quax T.E.F."/>
        </authorList>
    </citation>
    <scope>NUCLEOTIDE SEQUENCE</scope>
    <source>
        <strain evidence="8">LR2-5</strain>
    </source>
</reference>
<feature type="transmembrane region" description="Helical" evidence="6">
    <location>
        <begin position="115"/>
        <end position="133"/>
    </location>
</feature>
<evidence type="ECO:0000256" key="1">
    <source>
        <dbReference type="ARBA" id="ARBA00004651"/>
    </source>
</evidence>
<dbReference type="InterPro" id="IPR050833">
    <property type="entry name" value="Poly_Biosynth_Transport"/>
</dbReference>
<feature type="transmembrane region" description="Helical" evidence="6">
    <location>
        <begin position="172"/>
        <end position="193"/>
    </location>
</feature>
<sequence>MKKTDSLSIGREAFLSLFSKVLTAGTGFAGVVIFANLLGDVGWGKYRTVLAAAFVLTQVPSGIGAAVKKRVSEVGVEPGSFFGTALLAHLAFSLVVAGAYVLLEPYAVDYFGTRELAVGVVLVVVSLGLFNIANKLYAGTGHPAVSSWVDGIRSLLTIALQLLFYWLGFEAFGLVLGLAIATVGTAVLAAVLSRVLPARPTKRVAERIYDFARWSVPTSMLSNFYSSADVLIIQAFVGPASVAYYSVSIQLAQPGAMFATTIGNVLNVKSSGVDSVGGDVRFDLINSISYAGLIAIPVFFGAAAMPKELVTTLFGSDFANTPVLVVVGMTLFQIGNAYRHPFEAVLQGTDRPELVFRVNSFIVLLHLPAAVALGSVYGLVGVVASTVAAEVVRHAVFQYVAHREFGGVVFTRPMLEQTVAGAVMFALVWSVLEYAVSITGWVSLLLVVGFGAVAYFAALLGLSSHFRETVRNTVPGLSGE</sequence>
<reference evidence="9" key="1">
    <citation type="journal article" date="2015" name="J. Biotechnol.">
        <title>Complete genome sequence of Haloferax gibbonsii strain ARA6, a potential producer of polyhydroxyalkanoates and halocins isolated from Araruama, Rio de Janeiro, Brasil.</title>
        <authorList>
            <person name="Pinto L.H."/>
            <person name="D'Alincourt Carvalho-Assef A.P."/>
            <person name="Vieira R.P."/>
            <person name="Clementino M.M."/>
            <person name="Albano R.M."/>
        </authorList>
    </citation>
    <scope>NUCLEOTIDE SEQUENCE [LARGE SCALE GENOMIC DNA]</scope>
    <source>
        <strain evidence="9">ARA6</strain>
    </source>
</reference>
<evidence type="ECO:0000313" key="8">
    <source>
        <dbReference type="EMBL" id="QOS11683.1"/>
    </source>
</evidence>
<organism evidence="7 9">
    <name type="scientific">Haloferax gibbonsii</name>
    <dbReference type="NCBI Taxonomy" id="35746"/>
    <lineage>
        <taxon>Archaea</taxon>
        <taxon>Methanobacteriati</taxon>
        <taxon>Methanobacteriota</taxon>
        <taxon>Stenosarchaea group</taxon>
        <taxon>Halobacteria</taxon>
        <taxon>Halobacteriales</taxon>
        <taxon>Haloferacaceae</taxon>
        <taxon>Haloferax</taxon>
    </lineage>
</organism>
<feature type="transmembrane region" description="Helical" evidence="6">
    <location>
        <begin position="288"/>
        <end position="306"/>
    </location>
</feature>
<feature type="transmembrane region" description="Helical" evidence="6">
    <location>
        <begin position="318"/>
        <end position="334"/>
    </location>
</feature>
<dbReference type="Proteomes" id="UP000663064">
    <property type="component" value="Chromosome"/>
</dbReference>
<dbReference type="GO" id="GO:0005886">
    <property type="term" value="C:plasma membrane"/>
    <property type="evidence" value="ECO:0007669"/>
    <property type="project" value="UniProtKB-SubCell"/>
</dbReference>
<dbReference type="KEGG" id="hgi:ABY42_07395"/>
<feature type="transmembrane region" description="Helical" evidence="6">
    <location>
        <begin position="354"/>
        <end position="373"/>
    </location>
</feature>
<feature type="transmembrane region" description="Helical" evidence="6">
    <location>
        <begin position="21"/>
        <end position="43"/>
    </location>
</feature>
<dbReference type="RefSeq" id="WP_004976960.1">
    <property type="nucleotide sequence ID" value="NZ_CP011947.1"/>
</dbReference>
<protein>
    <submittedName>
        <fullName evidence="7">Polysaccharide biosynthesis protein</fullName>
    </submittedName>
    <submittedName>
        <fullName evidence="8">RfbX family transport protein</fullName>
    </submittedName>
</protein>
<dbReference type="Proteomes" id="UP000066124">
    <property type="component" value="Chromosome"/>
</dbReference>
<feature type="transmembrane region" description="Helical" evidence="6">
    <location>
        <begin position="438"/>
        <end position="462"/>
    </location>
</feature>
<keyword evidence="2" id="KW-1003">Cell membrane</keyword>
<keyword evidence="4 6" id="KW-1133">Transmembrane helix</keyword>
<feature type="transmembrane region" description="Helical" evidence="6">
    <location>
        <begin position="145"/>
        <end position="166"/>
    </location>
</feature>
<evidence type="ECO:0000256" key="5">
    <source>
        <dbReference type="ARBA" id="ARBA00023136"/>
    </source>
</evidence>
<comment type="subcellular location">
    <subcellularLocation>
        <location evidence="1">Cell membrane</location>
        <topology evidence="1">Multi-pass membrane protein</topology>
    </subcellularLocation>
</comment>
<dbReference type="PATRIC" id="fig|35746.4.peg.1576"/>
<dbReference type="Pfam" id="PF13440">
    <property type="entry name" value="Polysacc_synt_3"/>
    <property type="match status" value="1"/>
</dbReference>
<dbReference type="EMBL" id="CP011947">
    <property type="protein sequence ID" value="AKU07575.1"/>
    <property type="molecule type" value="Genomic_DNA"/>
</dbReference>
<feature type="transmembrane region" description="Helical" evidence="6">
    <location>
        <begin position="413"/>
        <end position="432"/>
    </location>
</feature>
<name>A0A0K1ITC2_HALGI</name>